<dbReference type="Gene3D" id="3.40.50.11380">
    <property type="match status" value="1"/>
</dbReference>
<dbReference type="GO" id="GO:0097363">
    <property type="term" value="F:protein O-acetylglucosaminyltransferase activity"/>
    <property type="evidence" value="ECO:0007669"/>
    <property type="project" value="UniProtKB-EC"/>
</dbReference>
<evidence type="ECO:0000256" key="8">
    <source>
        <dbReference type="PROSITE-ProRule" id="PRU00339"/>
    </source>
</evidence>
<feature type="repeat" description="TPR" evidence="8">
    <location>
        <begin position="462"/>
        <end position="495"/>
    </location>
</feature>
<dbReference type="UniPathway" id="UPA00378"/>
<feature type="repeat" description="TPR" evidence="8">
    <location>
        <begin position="394"/>
        <end position="427"/>
    </location>
</feature>
<feature type="domain" description="O-GlcNAc transferase C-terminal" evidence="9">
    <location>
        <begin position="509"/>
        <end position="743"/>
    </location>
</feature>
<feature type="repeat" description="TPR" evidence="8">
    <location>
        <begin position="156"/>
        <end position="189"/>
    </location>
</feature>
<keyword evidence="6" id="KW-0677">Repeat</keyword>
<dbReference type="VEuPathDB" id="FungiDB:H310_09641"/>
<dbReference type="PANTHER" id="PTHR44366">
    <property type="entry name" value="UDP-N-ACETYLGLUCOSAMINE--PEPTIDE N-ACETYLGLUCOSAMINYLTRANSFERASE 110 KDA SUBUNIT"/>
    <property type="match status" value="1"/>
</dbReference>
<dbReference type="GeneID" id="20086691"/>
<evidence type="ECO:0000256" key="7">
    <source>
        <dbReference type="ARBA" id="ARBA00022803"/>
    </source>
</evidence>
<keyword evidence="5" id="KW-0808">Transferase</keyword>
<dbReference type="eggNOG" id="KOG4626">
    <property type="taxonomic scope" value="Eukaryota"/>
</dbReference>
<evidence type="ECO:0000256" key="6">
    <source>
        <dbReference type="ARBA" id="ARBA00022737"/>
    </source>
</evidence>
<dbReference type="Pfam" id="PF13414">
    <property type="entry name" value="TPR_11"/>
    <property type="match status" value="5"/>
</dbReference>
<keyword evidence="4" id="KW-0328">Glycosyltransferase</keyword>
<dbReference type="PANTHER" id="PTHR44366:SF1">
    <property type="entry name" value="UDP-N-ACETYLGLUCOSAMINE--PEPTIDE N-ACETYLGLUCOSAMINYLTRANSFERASE 110 KDA SUBUNIT"/>
    <property type="match status" value="1"/>
</dbReference>
<dbReference type="InterPro" id="IPR029489">
    <property type="entry name" value="OGT/SEC/SPY_C"/>
</dbReference>
<evidence type="ECO:0000256" key="3">
    <source>
        <dbReference type="ARBA" id="ARBA00011970"/>
    </source>
</evidence>
<dbReference type="SUPFAM" id="SSF48452">
    <property type="entry name" value="TPR-like"/>
    <property type="match status" value="2"/>
</dbReference>
<protein>
    <recommendedName>
        <fullName evidence="3">protein O-GlcNAc transferase</fullName>
        <ecNumber evidence="3">2.4.1.255</ecNumber>
    </recommendedName>
</protein>
<dbReference type="STRING" id="157072.A0A024TVA2"/>
<feature type="repeat" description="TPR" evidence="8">
    <location>
        <begin position="122"/>
        <end position="155"/>
    </location>
</feature>
<dbReference type="InterPro" id="IPR011990">
    <property type="entry name" value="TPR-like_helical_dom_sf"/>
</dbReference>
<evidence type="ECO:0000259" key="9">
    <source>
        <dbReference type="Pfam" id="PF13844"/>
    </source>
</evidence>
<feature type="repeat" description="TPR" evidence="8">
    <location>
        <begin position="326"/>
        <end position="359"/>
    </location>
</feature>
<accession>A0A024TVA2</accession>
<evidence type="ECO:0000256" key="5">
    <source>
        <dbReference type="ARBA" id="ARBA00022679"/>
    </source>
</evidence>
<evidence type="ECO:0000256" key="2">
    <source>
        <dbReference type="ARBA" id="ARBA00005386"/>
    </source>
</evidence>
<proteinExistence type="inferred from homology"/>
<reference evidence="10" key="1">
    <citation type="submission" date="2013-12" db="EMBL/GenBank/DDBJ databases">
        <title>The Genome Sequence of Aphanomyces invadans NJM9701.</title>
        <authorList>
            <consortium name="The Broad Institute Genomics Platform"/>
            <person name="Russ C."/>
            <person name="Tyler B."/>
            <person name="van West P."/>
            <person name="Dieguez-Uribeondo J."/>
            <person name="Young S.K."/>
            <person name="Zeng Q."/>
            <person name="Gargeya S."/>
            <person name="Fitzgerald M."/>
            <person name="Abouelleil A."/>
            <person name="Alvarado L."/>
            <person name="Chapman S.B."/>
            <person name="Gainer-Dewar J."/>
            <person name="Goldberg J."/>
            <person name="Griggs A."/>
            <person name="Gujja S."/>
            <person name="Hansen M."/>
            <person name="Howarth C."/>
            <person name="Imamovic A."/>
            <person name="Ireland A."/>
            <person name="Larimer J."/>
            <person name="McCowan C."/>
            <person name="Murphy C."/>
            <person name="Pearson M."/>
            <person name="Poon T.W."/>
            <person name="Priest M."/>
            <person name="Roberts A."/>
            <person name="Saif S."/>
            <person name="Shea T."/>
            <person name="Sykes S."/>
            <person name="Wortman J."/>
            <person name="Nusbaum C."/>
            <person name="Birren B."/>
        </authorList>
    </citation>
    <scope>NUCLEOTIDE SEQUENCE [LARGE SCALE GENOMIC DNA]</scope>
    <source>
        <strain evidence="10">NJM9701</strain>
    </source>
</reference>
<dbReference type="EMBL" id="KI913973">
    <property type="protein sequence ID" value="ETV97287.1"/>
    <property type="molecule type" value="Genomic_DNA"/>
</dbReference>
<feature type="repeat" description="TPR" evidence="8">
    <location>
        <begin position="190"/>
        <end position="223"/>
    </location>
</feature>
<dbReference type="PROSITE" id="PS50005">
    <property type="entry name" value="TPR"/>
    <property type="match status" value="12"/>
</dbReference>
<dbReference type="Pfam" id="PF00515">
    <property type="entry name" value="TPR_1"/>
    <property type="match status" value="1"/>
</dbReference>
<gene>
    <name evidence="10" type="ORF">H310_09641</name>
</gene>
<feature type="repeat" description="TPR" evidence="8">
    <location>
        <begin position="258"/>
        <end position="291"/>
    </location>
</feature>
<feature type="domain" description="O-GlcNAc transferase C-terminal" evidence="9">
    <location>
        <begin position="754"/>
        <end position="957"/>
    </location>
</feature>
<evidence type="ECO:0000256" key="1">
    <source>
        <dbReference type="ARBA" id="ARBA00004922"/>
    </source>
</evidence>
<dbReference type="OrthoDB" id="421121at2759"/>
<dbReference type="InterPro" id="IPR037919">
    <property type="entry name" value="OGT"/>
</dbReference>
<feature type="repeat" description="TPR" evidence="8">
    <location>
        <begin position="292"/>
        <end position="325"/>
    </location>
</feature>
<dbReference type="EC" id="2.4.1.255" evidence="3"/>
<feature type="repeat" description="TPR" evidence="8">
    <location>
        <begin position="66"/>
        <end position="99"/>
    </location>
</feature>
<feature type="repeat" description="TPR" evidence="8">
    <location>
        <begin position="360"/>
        <end position="393"/>
    </location>
</feature>
<dbReference type="InterPro" id="IPR019734">
    <property type="entry name" value="TPR_rpt"/>
</dbReference>
<comment type="pathway">
    <text evidence="1">Protein modification; protein glycosylation.</text>
</comment>
<dbReference type="RefSeq" id="XP_008873997.1">
    <property type="nucleotide sequence ID" value="XM_008875775.1"/>
</dbReference>
<dbReference type="Pfam" id="PF13181">
    <property type="entry name" value="TPR_8"/>
    <property type="match status" value="1"/>
</dbReference>
<comment type="similarity">
    <text evidence="2">Belongs to the glycosyltransferase 41 family. O-GlcNAc transferase subfamily.</text>
</comment>
<evidence type="ECO:0000313" key="10">
    <source>
        <dbReference type="EMBL" id="ETV97287.1"/>
    </source>
</evidence>
<dbReference type="Pfam" id="PF13844">
    <property type="entry name" value="Glyco_transf_41"/>
    <property type="match status" value="2"/>
</dbReference>
<feature type="repeat" description="TPR" evidence="8">
    <location>
        <begin position="428"/>
        <end position="461"/>
    </location>
</feature>
<dbReference type="AlphaFoldDB" id="A0A024TVA2"/>
<keyword evidence="7 8" id="KW-0802">TPR repeat</keyword>
<dbReference type="PROSITE" id="PS50293">
    <property type="entry name" value="TPR_REGION"/>
    <property type="match status" value="5"/>
</dbReference>
<sequence>MEPTLRKKSSVKNMSRHTHASVLEPLDTLQQYEELLETAHAHYNQGKYNDGIAICDKLYDVDASRTDNLLLLGALHFQLRNFSEAIFYNQQCIRIEPQFAEAFGNLGAFMARCVFVNAIDPTLVWLAKGNALKEIGDTHGAIQFYLRAIKLNPRFADVYNNLASSYMQMHATHEAIETYKMALVLDPCLVDAHSNLGNLYKAQGLFEDATTCYANAIRVKPTFAIAWSNLAGLLKDDGQLDKAIEHYREAIRLAPDFADAHSNLGNALKESGQTNAAIESYKTAIALRPEFAIAHGNLASSYFDAHQVELAIATYRIAIQLEPNFPDAHNNLGNALRDIGQLEQAISCYRTALRLKPDHPHAYNNLGNALKDKGMIKEAIHCYMTAARLMPRFAAAHSNLGSVLKEQGKIEQALAHYQEAVAIDPSFADAFSNMGNAYKDLLRLDDAIACYSTAIRLKPTFADTYSNLASAYKDGGRMEEALTCFRKALSLRPDFPEAFCNYVHSLAVVCDWRTRSQDMKKLMAMLDRQLGTDSTLPTVQPFHAIIYPLPAAPLLEISKRYAQRARLNSSLVDLGTLRYRAKRSDERLRVGYVSSNFGNHPLSHLMQSVFGLHDSNRVEITCYATSPSDQSQWRRKIELEAEHFKDLSAMSTGDAARLIHNDGIHILVDLNGYTKGARTEIFALRPAPIQVSLMGFHGSMGADYIQYIVADKIVLPLDHAAVGYTEKVLYMPHTFFVNDHKQSARAVLDVDTCPSRSQYGLPEDKFVFCNFSQLYKLDPTMFATWMHILKRVPNSVLWLVRYHHNELAETNLKAEAKAHGIRDSRLHFTDVAPKDEHLKRGYLADLFLDTATSNGHTIGCDILWSGKYVLSGCNLLDLRASPGTPMITKTGHHMASRVASSLLLAADLPELIADSLEEYEELAVALALDMDKLWELRKKLESTRTTCPLFDTMRWVRNWESAVLLAWDAHIADVPLDHIDVPDIEDLVVS</sequence>
<evidence type="ECO:0000256" key="4">
    <source>
        <dbReference type="ARBA" id="ARBA00022676"/>
    </source>
</evidence>
<name>A0A024TVA2_9STRA</name>
<dbReference type="SMART" id="SM00028">
    <property type="entry name" value="TPR"/>
    <property type="match status" value="13"/>
</dbReference>
<dbReference type="GO" id="GO:0006493">
    <property type="term" value="P:protein O-linked glycosylation"/>
    <property type="evidence" value="ECO:0007669"/>
    <property type="project" value="InterPro"/>
</dbReference>
<feature type="repeat" description="TPR" evidence="8">
    <location>
        <begin position="224"/>
        <end position="257"/>
    </location>
</feature>
<dbReference type="Gene3D" id="1.25.40.10">
    <property type="entry name" value="Tetratricopeptide repeat domain"/>
    <property type="match status" value="9"/>
</dbReference>
<organism evidence="10">
    <name type="scientific">Aphanomyces invadans</name>
    <dbReference type="NCBI Taxonomy" id="157072"/>
    <lineage>
        <taxon>Eukaryota</taxon>
        <taxon>Sar</taxon>
        <taxon>Stramenopiles</taxon>
        <taxon>Oomycota</taxon>
        <taxon>Saprolegniomycetes</taxon>
        <taxon>Saprolegniales</taxon>
        <taxon>Verrucalvaceae</taxon>
        <taxon>Aphanomyces</taxon>
    </lineage>
</organism>
<dbReference type="Gene3D" id="3.40.50.2000">
    <property type="entry name" value="Glycogen Phosphorylase B"/>
    <property type="match status" value="1"/>
</dbReference>